<dbReference type="RefSeq" id="XP_013759132.1">
    <property type="nucleotide sequence ID" value="XM_013903678.1"/>
</dbReference>
<dbReference type="OrthoDB" id="206708at2759"/>
<evidence type="ECO:0000313" key="4">
    <source>
        <dbReference type="Proteomes" id="UP000054408"/>
    </source>
</evidence>
<keyword evidence="3" id="KW-0808">Transferase</keyword>
<gene>
    <name evidence="3" type="ORF">AMSG_03878</name>
</gene>
<dbReference type="PANTHER" id="PTHR22916">
    <property type="entry name" value="GLYCOSYLTRANSFERASE"/>
    <property type="match status" value="1"/>
</dbReference>
<dbReference type="EMBL" id="GL349448">
    <property type="protein sequence ID" value="KNC47648.1"/>
    <property type="molecule type" value="Genomic_DNA"/>
</dbReference>
<evidence type="ECO:0000313" key="3">
    <source>
        <dbReference type="EMBL" id="KNC47648.1"/>
    </source>
</evidence>
<proteinExistence type="predicted"/>
<dbReference type="Proteomes" id="UP000054408">
    <property type="component" value="Unassembled WGS sequence"/>
</dbReference>
<dbReference type="Pfam" id="PF00535">
    <property type="entry name" value="Glycos_transf_2"/>
    <property type="match status" value="1"/>
</dbReference>
<evidence type="ECO:0000259" key="2">
    <source>
        <dbReference type="Pfam" id="PF00535"/>
    </source>
</evidence>
<dbReference type="InterPro" id="IPR001173">
    <property type="entry name" value="Glyco_trans_2-like"/>
</dbReference>
<name>A0A0L0D8N2_THETB</name>
<accession>A0A0L0D8N2</accession>
<dbReference type="AlphaFoldDB" id="A0A0L0D8N2"/>
<feature type="region of interest" description="Disordered" evidence="1">
    <location>
        <begin position="351"/>
        <end position="385"/>
    </location>
</feature>
<dbReference type="SUPFAM" id="SSF53448">
    <property type="entry name" value="Nucleotide-diphospho-sugar transferases"/>
    <property type="match status" value="1"/>
</dbReference>
<keyword evidence="4" id="KW-1185">Reference proteome</keyword>
<dbReference type="PANTHER" id="PTHR22916:SF3">
    <property type="entry name" value="UDP-GLCNAC:BETAGAL BETA-1,3-N-ACETYLGLUCOSAMINYLTRANSFERASE-LIKE PROTEIN 1"/>
    <property type="match status" value="1"/>
</dbReference>
<feature type="domain" description="Glycosyltransferase 2-like" evidence="2">
    <location>
        <begin position="16"/>
        <end position="125"/>
    </location>
</feature>
<protein>
    <submittedName>
        <fullName evidence="3">Glycosyltransferase family 2 protein</fullName>
    </submittedName>
</protein>
<dbReference type="Gene3D" id="3.90.550.10">
    <property type="entry name" value="Spore Coat Polysaccharide Biosynthesis Protein SpsA, Chain A"/>
    <property type="match status" value="1"/>
</dbReference>
<evidence type="ECO:0000256" key="1">
    <source>
        <dbReference type="SAM" id="MobiDB-lite"/>
    </source>
</evidence>
<dbReference type="InterPro" id="IPR029044">
    <property type="entry name" value="Nucleotide-diphossugar_trans"/>
</dbReference>
<dbReference type="GO" id="GO:0016758">
    <property type="term" value="F:hexosyltransferase activity"/>
    <property type="evidence" value="ECO:0007669"/>
    <property type="project" value="UniProtKB-ARBA"/>
</dbReference>
<reference evidence="3 4" key="1">
    <citation type="submission" date="2010-05" db="EMBL/GenBank/DDBJ databases">
        <title>The Genome Sequence of Thecamonas trahens ATCC 50062.</title>
        <authorList>
            <consortium name="The Broad Institute Genome Sequencing Platform"/>
            <person name="Russ C."/>
            <person name="Cuomo C."/>
            <person name="Shea T."/>
            <person name="Young S.K."/>
            <person name="Zeng Q."/>
            <person name="Koehrsen M."/>
            <person name="Haas B."/>
            <person name="Borodovsky M."/>
            <person name="Guigo R."/>
            <person name="Alvarado L."/>
            <person name="Berlin A."/>
            <person name="Bochicchio J."/>
            <person name="Borenstein D."/>
            <person name="Chapman S."/>
            <person name="Chen Z."/>
            <person name="Freedman E."/>
            <person name="Gellesch M."/>
            <person name="Goldberg J."/>
            <person name="Griggs A."/>
            <person name="Gujja S."/>
            <person name="Heilman E."/>
            <person name="Heiman D."/>
            <person name="Hepburn T."/>
            <person name="Howarth C."/>
            <person name="Jen D."/>
            <person name="Larson L."/>
            <person name="Mehta T."/>
            <person name="Park D."/>
            <person name="Pearson M."/>
            <person name="Roberts A."/>
            <person name="Saif S."/>
            <person name="Shenoy N."/>
            <person name="Sisk P."/>
            <person name="Stolte C."/>
            <person name="Sykes S."/>
            <person name="Thomson T."/>
            <person name="Walk T."/>
            <person name="White J."/>
            <person name="Yandava C."/>
            <person name="Burger G."/>
            <person name="Gray M.W."/>
            <person name="Holland P.W.H."/>
            <person name="King N."/>
            <person name="Lang F.B.F."/>
            <person name="Roger A.J."/>
            <person name="Ruiz-Trillo I."/>
            <person name="Lander E."/>
            <person name="Nusbaum C."/>
        </authorList>
    </citation>
    <scope>NUCLEOTIDE SEQUENCE [LARGE SCALE GENOMIC DNA]</scope>
    <source>
        <strain evidence="3 4">ATCC 50062</strain>
    </source>
</reference>
<dbReference type="STRING" id="461836.A0A0L0D8N2"/>
<organism evidence="3 4">
    <name type="scientific">Thecamonas trahens ATCC 50062</name>
    <dbReference type="NCBI Taxonomy" id="461836"/>
    <lineage>
        <taxon>Eukaryota</taxon>
        <taxon>Apusozoa</taxon>
        <taxon>Apusomonadida</taxon>
        <taxon>Apusomonadidae</taxon>
        <taxon>Thecamonas</taxon>
    </lineage>
</organism>
<dbReference type="eggNOG" id="KOG2977">
    <property type="taxonomic scope" value="Eukaryota"/>
</dbReference>
<dbReference type="GeneID" id="25563449"/>
<dbReference type="OMA" id="GWPEDYD"/>
<sequence>MSKGEGGSSMHGVLVSVLIPCKNTGELLKPCLASIAESSHRPLEVCLYDDGSDDDGVTLGIIAEYASNAPQGISVVIGSRSQSDDGAPSIGAARNAVAALASGDFLCWLDSDDVMLPCRIAGSLETYFAKRAESGCDHVLVGSRFVRDPPGSTPRYAAWANSLSQDQLVTHRFRECTLIQPTWFLPRASFAWIGGYEAAGLAEDFKFLLTWVCRGGVLARLDAVALVYTYSAGSLSWKVPQALLRKIRVEAFEQQVLGIGGEAGAARPATLPAQPWAAFAIWGAGKDAKAFFRALSDEAKARVTCFADIDPAKLSVGTYPDTVLVPVVVPAHKMSSARKARKAARKAAAAAAAAGNPLPSKKPRALDGQAAHGQRSNGDGSGVDDDGPITVCIKMKRQLRREIPIVAVADLRPPFVAAVALDRTQGTFEAALAASGYVDGVDYFHVV</sequence>